<evidence type="ECO:0000313" key="2">
    <source>
        <dbReference type="Proteomes" id="UP000646548"/>
    </source>
</evidence>
<protein>
    <submittedName>
        <fullName evidence="1">Uncharacterized protein</fullName>
    </submittedName>
</protein>
<gene>
    <name evidence="1" type="ORF">FQA47_005207</name>
</gene>
<organism evidence="1 2">
    <name type="scientific">Oryzias melastigma</name>
    <name type="common">Marine medaka</name>
    <dbReference type="NCBI Taxonomy" id="30732"/>
    <lineage>
        <taxon>Eukaryota</taxon>
        <taxon>Metazoa</taxon>
        <taxon>Chordata</taxon>
        <taxon>Craniata</taxon>
        <taxon>Vertebrata</taxon>
        <taxon>Euteleostomi</taxon>
        <taxon>Actinopterygii</taxon>
        <taxon>Neopterygii</taxon>
        <taxon>Teleostei</taxon>
        <taxon>Neoteleostei</taxon>
        <taxon>Acanthomorphata</taxon>
        <taxon>Ovalentaria</taxon>
        <taxon>Atherinomorphae</taxon>
        <taxon>Beloniformes</taxon>
        <taxon>Adrianichthyidae</taxon>
        <taxon>Oryziinae</taxon>
        <taxon>Oryzias</taxon>
    </lineage>
</organism>
<name>A0A834FES8_ORYME</name>
<sequence length="105" mass="11247">MSGKQKRGGASVRHDHILLEIDLQTEVETQQKALCSFLSFSLHVIIRSSLQILDPVLGEQHGSGAGQRGVLERVIEGSGAGQREVLERVRGGFWSGSKEGSGAGH</sequence>
<proteinExistence type="predicted"/>
<reference evidence="1" key="1">
    <citation type="journal article" name="BMC Genomics">
        <title>Long-read sequencing and de novo genome assembly of marine medaka (Oryzias melastigma).</title>
        <authorList>
            <person name="Liang P."/>
            <person name="Saqib H.S.A."/>
            <person name="Ni X."/>
            <person name="Shen Y."/>
        </authorList>
    </citation>
    <scope>NUCLEOTIDE SEQUENCE</scope>
    <source>
        <strain evidence="1">Bigg-433</strain>
    </source>
</reference>
<accession>A0A834FES8</accession>
<dbReference type="Proteomes" id="UP000646548">
    <property type="component" value="Unassembled WGS sequence"/>
</dbReference>
<dbReference type="AlphaFoldDB" id="A0A834FES8"/>
<evidence type="ECO:0000313" key="1">
    <source>
        <dbReference type="EMBL" id="KAF6728717.1"/>
    </source>
</evidence>
<dbReference type="EMBL" id="WKFB01000271">
    <property type="protein sequence ID" value="KAF6728717.1"/>
    <property type="molecule type" value="Genomic_DNA"/>
</dbReference>
<comment type="caution">
    <text evidence="1">The sequence shown here is derived from an EMBL/GenBank/DDBJ whole genome shotgun (WGS) entry which is preliminary data.</text>
</comment>